<dbReference type="Proteomes" id="UP000887572">
    <property type="component" value="Unplaced"/>
</dbReference>
<reference evidence="3" key="1">
    <citation type="submission" date="2022-11" db="UniProtKB">
        <authorList>
            <consortium name="WormBaseParasite"/>
        </authorList>
    </citation>
    <scope>IDENTIFICATION</scope>
</reference>
<evidence type="ECO:0000313" key="3">
    <source>
        <dbReference type="WBParaSite" id="Gr19_v10_g10181.t2"/>
    </source>
</evidence>
<sequence>MFLCNYFALIFVFGVHLFNRVNGNKTNELANAVLRFATKANYSEGIKVLESVETISFRQNVQWAEQRMWKNSEAEMPLLRDGERLKAVKLQTCFWADLLNLLTVKGNRIKTLKFALKEIRLGMATVAAHCWPTMAQILFKLAYSLATHETVRPKLKKKDEASRVKSELGIYHRCRALILIRPETNLQTQRDRSPEGNIRRGSEFSDLVDINGLPWEVGVDVCKCEGIVANPRCLSH</sequence>
<keyword evidence="1" id="KW-0732">Signal</keyword>
<dbReference type="AlphaFoldDB" id="A0A914GPM8"/>
<keyword evidence="2" id="KW-1185">Reference proteome</keyword>
<evidence type="ECO:0000256" key="1">
    <source>
        <dbReference type="SAM" id="SignalP"/>
    </source>
</evidence>
<evidence type="ECO:0000313" key="2">
    <source>
        <dbReference type="Proteomes" id="UP000887572"/>
    </source>
</evidence>
<name>A0A914GPM8_GLORO</name>
<feature type="signal peptide" evidence="1">
    <location>
        <begin position="1"/>
        <end position="23"/>
    </location>
</feature>
<dbReference type="WBParaSite" id="Gr19_v10_g10181.t2">
    <property type="protein sequence ID" value="Gr19_v10_g10181.t2"/>
    <property type="gene ID" value="Gr19_v10_g10181"/>
</dbReference>
<accession>A0A914GPM8</accession>
<proteinExistence type="predicted"/>
<organism evidence="2 3">
    <name type="scientific">Globodera rostochiensis</name>
    <name type="common">Golden nematode worm</name>
    <name type="synonym">Heterodera rostochiensis</name>
    <dbReference type="NCBI Taxonomy" id="31243"/>
    <lineage>
        <taxon>Eukaryota</taxon>
        <taxon>Metazoa</taxon>
        <taxon>Ecdysozoa</taxon>
        <taxon>Nematoda</taxon>
        <taxon>Chromadorea</taxon>
        <taxon>Rhabditida</taxon>
        <taxon>Tylenchina</taxon>
        <taxon>Tylenchomorpha</taxon>
        <taxon>Tylenchoidea</taxon>
        <taxon>Heteroderidae</taxon>
        <taxon>Heteroderinae</taxon>
        <taxon>Globodera</taxon>
    </lineage>
</organism>
<protein>
    <submittedName>
        <fullName evidence="3">Uncharacterized protein</fullName>
    </submittedName>
</protein>
<feature type="chain" id="PRO_5037069448" evidence="1">
    <location>
        <begin position="24"/>
        <end position="236"/>
    </location>
</feature>